<feature type="transmembrane region" description="Helical" evidence="1">
    <location>
        <begin position="154"/>
        <end position="176"/>
    </location>
</feature>
<dbReference type="SUPFAM" id="SSF50969">
    <property type="entry name" value="YVTN repeat-like/Quinoprotein amine dehydrogenase"/>
    <property type="match status" value="1"/>
</dbReference>
<gene>
    <name evidence="2" type="ORF">ETAA8_08570</name>
</gene>
<evidence type="ECO:0000313" key="3">
    <source>
        <dbReference type="Proteomes" id="UP000315017"/>
    </source>
</evidence>
<feature type="transmembrane region" description="Helical" evidence="1">
    <location>
        <begin position="79"/>
        <end position="98"/>
    </location>
</feature>
<keyword evidence="1" id="KW-0812">Transmembrane</keyword>
<dbReference type="InterPro" id="IPR011044">
    <property type="entry name" value="Quino_amine_DH_bsu"/>
</dbReference>
<dbReference type="KEGG" id="aagg:ETAA8_08570"/>
<dbReference type="EMBL" id="CP036274">
    <property type="protein sequence ID" value="QDU25786.1"/>
    <property type="molecule type" value="Genomic_DNA"/>
</dbReference>
<keyword evidence="1" id="KW-0472">Membrane</keyword>
<sequence>MSAADSNSSSAAQAATQPSAVRPFRFSLLTLLSAMTLAAVTSAVLFSRHWHADERLLMAFWCAGLLIGTSFGRARGTHGIYSGALGAVVGCLIAAFMFDESLYPLSGTSTYESGLLAPYLMFVVVCGWPLAIFAAAVYHAAVQGVLERWFQRYVSIRSLIVGGGLLVVIVVAWQLLAARSWLPRAETSFSAGKPGFSTFATLSLADNGNVFVAYSPFAQVFGNPAAPRLYRLQGGRLLDEELRIPFQVRQLALSPNGQQVALYGDHEPAIFLFDLSQQQVTREAKLNIPSSATLSHLRFSADGNHLFATTTSPRIQRFHVIDVADQPAASAQLFPFAGQLFCSSSGQLLVKVISSNDETDEASAEIIHGTEQAVLHRLTDVRLNMAPIFSPDERRVALGNRVWDRSTGETLILPGEVVGFTARGDAVVMRKNLRQKWPGFLPPWLMRMPFVRHLYSPDEFGQLVLIDQATGKTVAATEWLSSLKHANVSGDGHVVASCSAGGTIRLWTVPKVR</sequence>
<name>A0A517Y6E5_9BACT</name>
<dbReference type="RefSeq" id="WP_145085305.1">
    <property type="nucleotide sequence ID" value="NZ_CP036274.1"/>
</dbReference>
<dbReference type="InterPro" id="IPR015943">
    <property type="entry name" value="WD40/YVTN_repeat-like_dom_sf"/>
</dbReference>
<organism evidence="2 3">
    <name type="scientific">Anatilimnocola aggregata</name>
    <dbReference type="NCBI Taxonomy" id="2528021"/>
    <lineage>
        <taxon>Bacteria</taxon>
        <taxon>Pseudomonadati</taxon>
        <taxon>Planctomycetota</taxon>
        <taxon>Planctomycetia</taxon>
        <taxon>Pirellulales</taxon>
        <taxon>Pirellulaceae</taxon>
        <taxon>Anatilimnocola</taxon>
    </lineage>
</organism>
<evidence type="ECO:0000256" key="1">
    <source>
        <dbReference type="SAM" id="Phobius"/>
    </source>
</evidence>
<evidence type="ECO:0008006" key="4">
    <source>
        <dbReference type="Google" id="ProtNLM"/>
    </source>
</evidence>
<feature type="transmembrane region" description="Helical" evidence="1">
    <location>
        <begin position="56"/>
        <end position="72"/>
    </location>
</feature>
<dbReference type="Gene3D" id="2.130.10.10">
    <property type="entry name" value="YVTN repeat-like/Quinoprotein amine dehydrogenase"/>
    <property type="match status" value="2"/>
</dbReference>
<proteinExistence type="predicted"/>
<dbReference type="OrthoDB" id="9802240at2"/>
<feature type="transmembrane region" description="Helical" evidence="1">
    <location>
        <begin position="118"/>
        <end position="142"/>
    </location>
</feature>
<accession>A0A517Y6E5</accession>
<keyword evidence="1" id="KW-1133">Transmembrane helix</keyword>
<dbReference type="Proteomes" id="UP000315017">
    <property type="component" value="Chromosome"/>
</dbReference>
<keyword evidence="3" id="KW-1185">Reference proteome</keyword>
<reference evidence="2 3" key="1">
    <citation type="submission" date="2019-02" db="EMBL/GenBank/DDBJ databases">
        <title>Deep-cultivation of Planctomycetes and their phenomic and genomic characterization uncovers novel biology.</title>
        <authorList>
            <person name="Wiegand S."/>
            <person name="Jogler M."/>
            <person name="Boedeker C."/>
            <person name="Pinto D."/>
            <person name="Vollmers J."/>
            <person name="Rivas-Marin E."/>
            <person name="Kohn T."/>
            <person name="Peeters S.H."/>
            <person name="Heuer A."/>
            <person name="Rast P."/>
            <person name="Oberbeckmann S."/>
            <person name="Bunk B."/>
            <person name="Jeske O."/>
            <person name="Meyerdierks A."/>
            <person name="Storesund J.E."/>
            <person name="Kallscheuer N."/>
            <person name="Luecker S."/>
            <person name="Lage O.M."/>
            <person name="Pohl T."/>
            <person name="Merkel B.J."/>
            <person name="Hornburger P."/>
            <person name="Mueller R.-W."/>
            <person name="Bruemmer F."/>
            <person name="Labrenz M."/>
            <person name="Spormann A.M."/>
            <person name="Op den Camp H."/>
            <person name="Overmann J."/>
            <person name="Amann R."/>
            <person name="Jetten M.S.M."/>
            <person name="Mascher T."/>
            <person name="Medema M.H."/>
            <person name="Devos D.P."/>
            <person name="Kaster A.-K."/>
            <person name="Ovreas L."/>
            <person name="Rohde M."/>
            <person name="Galperin M.Y."/>
            <person name="Jogler C."/>
        </authorList>
    </citation>
    <scope>NUCLEOTIDE SEQUENCE [LARGE SCALE GENOMIC DNA]</scope>
    <source>
        <strain evidence="2 3">ETA_A8</strain>
    </source>
</reference>
<protein>
    <recommendedName>
        <fullName evidence="4">WD40 repeat domain-containing protein</fullName>
    </recommendedName>
</protein>
<evidence type="ECO:0000313" key="2">
    <source>
        <dbReference type="EMBL" id="QDU25786.1"/>
    </source>
</evidence>
<dbReference type="AlphaFoldDB" id="A0A517Y6E5"/>
<feature type="transmembrane region" description="Helical" evidence="1">
    <location>
        <begin position="26"/>
        <end position="50"/>
    </location>
</feature>